<dbReference type="InterPro" id="IPR005146">
    <property type="entry name" value="B3/B4_tRNA-bd"/>
</dbReference>
<dbReference type="Pfam" id="PF03483">
    <property type="entry name" value="B3_4"/>
    <property type="match status" value="1"/>
</dbReference>
<name>A0A0G1HG94_UNCKA</name>
<dbReference type="GO" id="GO:0005524">
    <property type="term" value="F:ATP binding"/>
    <property type="evidence" value="ECO:0007669"/>
    <property type="project" value="UniProtKB-KW"/>
</dbReference>
<comment type="cofactor">
    <cofactor evidence="1">
        <name>Mg(2+)</name>
        <dbReference type="ChEBI" id="CHEBI:18420"/>
    </cofactor>
</comment>
<comment type="caution">
    <text evidence="11">The sequence shown here is derived from an EMBL/GenBank/DDBJ whole genome shotgun (WGS) entry which is preliminary data.</text>
</comment>
<dbReference type="Gene3D" id="3.50.40.10">
    <property type="entry name" value="Phenylalanyl-trna Synthetase, Chain B, domain 3"/>
    <property type="match status" value="1"/>
</dbReference>
<keyword evidence="9" id="KW-0030">Aminoacyl-tRNA synthetase</keyword>
<evidence type="ECO:0000256" key="2">
    <source>
        <dbReference type="ARBA" id="ARBA00012814"/>
    </source>
</evidence>
<reference evidence="11 12" key="1">
    <citation type="journal article" date="2015" name="Nature">
        <title>rRNA introns, odd ribosomes, and small enigmatic genomes across a large radiation of phyla.</title>
        <authorList>
            <person name="Brown C.T."/>
            <person name="Hug L.A."/>
            <person name="Thomas B.C."/>
            <person name="Sharon I."/>
            <person name="Castelle C.J."/>
            <person name="Singh A."/>
            <person name="Wilkins M.J."/>
            <person name="Williams K.H."/>
            <person name="Banfield J.F."/>
        </authorList>
    </citation>
    <scope>NUCLEOTIDE SEQUENCE [LARGE SCALE GENOMIC DNA]</scope>
</reference>
<dbReference type="PATRIC" id="fig|1619110.3.peg.224"/>
<dbReference type="SUPFAM" id="SSF56037">
    <property type="entry name" value="PheT/TilS domain"/>
    <property type="match status" value="1"/>
</dbReference>
<dbReference type="AlphaFoldDB" id="A0A0G1HG94"/>
<keyword evidence="5" id="KW-0547">Nucleotide-binding</keyword>
<dbReference type="GO" id="GO:0004826">
    <property type="term" value="F:phenylalanine-tRNA ligase activity"/>
    <property type="evidence" value="ECO:0007669"/>
    <property type="project" value="UniProtKB-EC"/>
</dbReference>
<dbReference type="Proteomes" id="UP000034128">
    <property type="component" value="Unassembled WGS sequence"/>
</dbReference>
<dbReference type="PROSITE" id="PS51483">
    <property type="entry name" value="B5"/>
    <property type="match status" value="1"/>
</dbReference>
<sequence>MKIPLEWLKDYVAIKKSPKEIGTAFTAFGLMVDKPFDGKTFDLEHRFDRSDWLSILGCARDLAAYERLELKLPKIYTAKGKAPTDEYKVAIKVECPEIIRRFNTRVFRNVKVGKSPEWLKTRLEDYGIPSINNIVDITNYVMVELGQPMHAQDTDKFRKMEICIRRAGDEEKIVTFLGDEVKLYPEAFVLAQDGVTTVLGGIVGGRETGVDEQTKNIVLDAGNYDQVVIRKVSRKLKILNESSLRYDKYLHPDLTEYAIQRAAYLILELAGGDYYENEDWYPIPQKLTSIRLSTSRIKDLGGLELAENEVLDILERLGYRLVSNVNKVLTLEVPYFRTDVEVADDIVSDILRIHGYAKIPITQLLGAPPKEETPAIYTFEDRLRDILVKLKGHEHITDPLVSSTESPEGGQIILENSLNSEKNALRTSIAQGLEHVASNYYKNQMNSGVLFEIGLVYHKESEGGDYESYKETRCLECLTFDKAKTPKNLGVITSTLFSGLLKELGLTKPAFKNANEVYVENTLIATLRYNGFTGFTANLLQVTGGKRDARVLFDLQSGISLDTSLTVSQTEMAGAICSEIAASSDKISESFVVEEYTGEKVEKGKRTILIRTYFTKGVTQKEATKILNKWGRS</sequence>
<dbReference type="InterPro" id="IPR005147">
    <property type="entry name" value="tRNA_synthase_B5-dom"/>
</dbReference>
<evidence type="ECO:0000256" key="9">
    <source>
        <dbReference type="ARBA" id="ARBA00023146"/>
    </source>
</evidence>
<proteinExistence type="predicted"/>
<evidence type="ECO:0000313" key="12">
    <source>
        <dbReference type="Proteomes" id="UP000034128"/>
    </source>
</evidence>
<dbReference type="InterPro" id="IPR020825">
    <property type="entry name" value="Phe-tRNA_synthase-like_B3/B4"/>
</dbReference>
<dbReference type="Gene3D" id="3.30.56.10">
    <property type="match status" value="2"/>
</dbReference>
<dbReference type="EMBL" id="LCIA01000004">
    <property type="protein sequence ID" value="KKT45538.1"/>
    <property type="molecule type" value="Genomic_DNA"/>
</dbReference>
<evidence type="ECO:0000256" key="5">
    <source>
        <dbReference type="ARBA" id="ARBA00022741"/>
    </source>
</evidence>
<evidence type="ECO:0000256" key="3">
    <source>
        <dbReference type="ARBA" id="ARBA00022598"/>
    </source>
</evidence>
<dbReference type="SMART" id="SM00873">
    <property type="entry name" value="B3_4"/>
    <property type="match status" value="1"/>
</dbReference>
<keyword evidence="7" id="KW-0460">Magnesium</keyword>
<keyword evidence="6" id="KW-0067">ATP-binding</keyword>
<organism evidence="11 12">
    <name type="scientific">candidate division WWE3 bacterium GW2011_GWA2_44_16</name>
    <dbReference type="NCBI Taxonomy" id="1619110"/>
    <lineage>
        <taxon>Bacteria</taxon>
        <taxon>Katanobacteria</taxon>
    </lineage>
</organism>
<dbReference type="GO" id="GO:0006432">
    <property type="term" value="P:phenylalanyl-tRNA aminoacylation"/>
    <property type="evidence" value="ECO:0007669"/>
    <property type="project" value="InterPro"/>
</dbReference>
<evidence type="ECO:0000256" key="4">
    <source>
        <dbReference type="ARBA" id="ARBA00022723"/>
    </source>
</evidence>
<dbReference type="InterPro" id="IPR041616">
    <property type="entry name" value="PheRS_beta_core"/>
</dbReference>
<dbReference type="InterPro" id="IPR045864">
    <property type="entry name" value="aa-tRNA-synth_II/BPL/LPL"/>
</dbReference>
<accession>A0A0G1HG94</accession>
<dbReference type="SUPFAM" id="SSF46955">
    <property type="entry name" value="Putative DNA-binding domain"/>
    <property type="match status" value="2"/>
</dbReference>
<dbReference type="EC" id="6.1.1.20" evidence="2"/>
<dbReference type="PANTHER" id="PTHR10947:SF0">
    <property type="entry name" value="PHENYLALANINE--TRNA LIGASE BETA SUBUNIT"/>
    <property type="match status" value="1"/>
</dbReference>
<keyword evidence="3 11" id="KW-0436">Ligase</keyword>
<evidence type="ECO:0000256" key="7">
    <source>
        <dbReference type="ARBA" id="ARBA00022842"/>
    </source>
</evidence>
<dbReference type="Pfam" id="PF03484">
    <property type="entry name" value="B5"/>
    <property type="match status" value="1"/>
</dbReference>
<evidence type="ECO:0000259" key="10">
    <source>
        <dbReference type="PROSITE" id="PS51483"/>
    </source>
</evidence>
<evidence type="ECO:0000256" key="8">
    <source>
        <dbReference type="ARBA" id="ARBA00022917"/>
    </source>
</evidence>
<dbReference type="GO" id="GO:0003723">
    <property type="term" value="F:RNA binding"/>
    <property type="evidence" value="ECO:0007669"/>
    <property type="project" value="InterPro"/>
</dbReference>
<evidence type="ECO:0000313" key="11">
    <source>
        <dbReference type="EMBL" id="KKT45538.1"/>
    </source>
</evidence>
<gene>
    <name evidence="11" type="ORF">UW36_C0004G0040</name>
</gene>
<dbReference type="InterPro" id="IPR045060">
    <property type="entry name" value="Phe-tRNA-ligase_IIc_bsu"/>
</dbReference>
<dbReference type="STRING" id="1619110.UW36_C0004G0040"/>
<keyword evidence="4" id="KW-0479">Metal-binding</keyword>
<dbReference type="SUPFAM" id="SSF55681">
    <property type="entry name" value="Class II aaRS and biotin synthetases"/>
    <property type="match status" value="1"/>
</dbReference>
<dbReference type="SMART" id="SM00874">
    <property type="entry name" value="B5"/>
    <property type="match status" value="1"/>
</dbReference>
<dbReference type="Pfam" id="PF17759">
    <property type="entry name" value="tRNA_synthFbeta"/>
    <property type="match status" value="1"/>
</dbReference>
<keyword evidence="8" id="KW-0648">Protein biosynthesis</keyword>
<dbReference type="Gene3D" id="3.30.930.10">
    <property type="entry name" value="Bira Bifunctional Protein, Domain 2"/>
    <property type="match status" value="1"/>
</dbReference>
<dbReference type="GO" id="GO:0009328">
    <property type="term" value="C:phenylalanine-tRNA ligase complex"/>
    <property type="evidence" value="ECO:0007669"/>
    <property type="project" value="TreeGrafter"/>
</dbReference>
<protein>
    <recommendedName>
        <fullName evidence="2">phenylalanine--tRNA ligase</fullName>
        <ecNumber evidence="2">6.1.1.20</ecNumber>
    </recommendedName>
</protein>
<dbReference type="InterPro" id="IPR009061">
    <property type="entry name" value="DNA-bd_dom_put_sf"/>
</dbReference>
<dbReference type="PANTHER" id="PTHR10947">
    <property type="entry name" value="PHENYLALANYL-TRNA SYNTHETASE BETA CHAIN AND LEUCINE-RICH REPEAT-CONTAINING PROTEIN 47"/>
    <property type="match status" value="1"/>
</dbReference>
<dbReference type="GO" id="GO:0000287">
    <property type="term" value="F:magnesium ion binding"/>
    <property type="evidence" value="ECO:0007669"/>
    <property type="project" value="InterPro"/>
</dbReference>
<evidence type="ECO:0000256" key="6">
    <source>
        <dbReference type="ARBA" id="ARBA00022840"/>
    </source>
</evidence>
<evidence type="ECO:0000256" key="1">
    <source>
        <dbReference type="ARBA" id="ARBA00001946"/>
    </source>
</evidence>
<feature type="domain" description="B5" evidence="10">
    <location>
        <begin position="285"/>
        <end position="361"/>
    </location>
</feature>